<reference evidence="3" key="1">
    <citation type="journal article" date="2019" name="Int. J. Syst. Evol. Microbiol.">
        <title>The Global Catalogue of Microorganisms (GCM) 10K type strain sequencing project: providing services to taxonomists for standard genome sequencing and annotation.</title>
        <authorList>
            <consortium name="The Broad Institute Genomics Platform"/>
            <consortium name="The Broad Institute Genome Sequencing Center for Infectious Disease"/>
            <person name="Wu L."/>
            <person name="Ma J."/>
        </authorList>
    </citation>
    <scope>NUCLEOTIDE SEQUENCE [LARGE SCALE GENOMIC DNA]</scope>
    <source>
        <strain evidence="3">JCM 18285</strain>
    </source>
</reference>
<keyword evidence="1" id="KW-1133">Transmembrane helix</keyword>
<keyword evidence="1" id="KW-0812">Transmembrane</keyword>
<feature type="transmembrane region" description="Helical" evidence="1">
    <location>
        <begin position="13"/>
        <end position="31"/>
    </location>
</feature>
<proteinExistence type="predicted"/>
<sequence length="135" mass="15914">MDSKKEIRLSKKIIIRIILCLVLSFGLIFILQNFGTFSYHSENKTNSAYEYGTDRVIGIQFNSQLGSIVTNHQFKNSSLNYQVKDLMYGGDFNAYRNKLPYYIKATFNDYQYILFLWFFLSIIVVVMNKIKFKLE</sequence>
<dbReference type="EMBL" id="BAABJJ010000044">
    <property type="protein sequence ID" value="GAA4954758.1"/>
    <property type="molecule type" value="Genomic_DNA"/>
</dbReference>
<organism evidence="2 3">
    <name type="scientific">Algibacter agarivorans</name>
    <dbReference type="NCBI Taxonomy" id="1109741"/>
    <lineage>
        <taxon>Bacteria</taxon>
        <taxon>Pseudomonadati</taxon>
        <taxon>Bacteroidota</taxon>
        <taxon>Flavobacteriia</taxon>
        <taxon>Flavobacteriales</taxon>
        <taxon>Flavobacteriaceae</taxon>
        <taxon>Algibacter</taxon>
    </lineage>
</organism>
<accession>A0ABP9GWN4</accession>
<name>A0ABP9GWN4_9FLAO</name>
<evidence type="ECO:0000313" key="2">
    <source>
        <dbReference type="EMBL" id="GAA4954758.1"/>
    </source>
</evidence>
<evidence type="ECO:0008006" key="4">
    <source>
        <dbReference type="Google" id="ProtNLM"/>
    </source>
</evidence>
<feature type="transmembrane region" description="Helical" evidence="1">
    <location>
        <begin position="110"/>
        <end position="130"/>
    </location>
</feature>
<keyword evidence="1" id="KW-0472">Membrane</keyword>
<evidence type="ECO:0000256" key="1">
    <source>
        <dbReference type="SAM" id="Phobius"/>
    </source>
</evidence>
<keyword evidence="3" id="KW-1185">Reference proteome</keyword>
<dbReference type="Proteomes" id="UP001501302">
    <property type="component" value="Unassembled WGS sequence"/>
</dbReference>
<protein>
    <recommendedName>
        <fullName evidence="4">DUF3592 domain-containing protein</fullName>
    </recommendedName>
</protein>
<gene>
    <name evidence="2" type="ORF">GCM10023314_30550</name>
</gene>
<evidence type="ECO:0000313" key="3">
    <source>
        <dbReference type="Proteomes" id="UP001501302"/>
    </source>
</evidence>
<comment type="caution">
    <text evidence="2">The sequence shown here is derived from an EMBL/GenBank/DDBJ whole genome shotgun (WGS) entry which is preliminary data.</text>
</comment>